<evidence type="ECO:0000313" key="1">
    <source>
        <dbReference type="EMBL" id="MBR9970207.1"/>
    </source>
</evidence>
<dbReference type="Pfam" id="PF06258">
    <property type="entry name" value="Mito_fiss_Elm1"/>
    <property type="match status" value="1"/>
</dbReference>
<gene>
    <name evidence="1" type="ORF">KEC16_00590</name>
</gene>
<protein>
    <submittedName>
        <fullName evidence="1">Mitochondrial fission ELM1 family protein</fullName>
    </submittedName>
</protein>
<keyword evidence="2" id="KW-1185">Reference proteome</keyword>
<dbReference type="PANTHER" id="PTHR33986:SF15">
    <property type="entry name" value="MITOCHONDRIAL FISSION PROTEIN ELM1"/>
    <property type="match status" value="1"/>
</dbReference>
<sequence>MSQPATIWVLADDRAGNVGQCLGVAEALGRPFVVKAIGYDRWGRLPNLLRRASLLGVDGASRAGLVPPWPDLVIAAGRRTAPVARWIKRQCGARLVQIMDPGPGGRADFALIAVPRHDGGTCGDNVFAVTGAPHRVTDAKLAEAAALWRDRFAALPRPWVAAIVGGDTRKRPFTAPMAADLGRRCTALAAGGSVLVTTSRRTSAAAEQALLQAIPEPRFVHRWAAGGDNPYFALLGLADAIVVTGDSVSMACEACAAPAPVYLYAPDGWVVNKHARLHAELYAQGFARPLPAVGEGGGEATAHPPLNAAAAVAAAIERILP</sequence>
<dbReference type="InterPro" id="IPR009367">
    <property type="entry name" value="Elm1-like"/>
</dbReference>
<accession>A0ABS5I706</accession>
<dbReference type="PANTHER" id="PTHR33986">
    <property type="entry name" value="OS02G0535700 PROTEIN"/>
    <property type="match status" value="1"/>
</dbReference>
<reference evidence="1 2" key="1">
    <citation type="submission" date="2021-04" db="EMBL/GenBank/DDBJ databases">
        <title>Magnetospirillum sulfuroxidans sp. nov., a facultative chemolithoautotrophic sulfur-oxidizing alphaproteobacterium isolated from freshwater sediment and proposals for Paramagetospirillum gen. nov., and Magnetospirillaceae fam. nov.</title>
        <authorList>
            <person name="Koziaeva V."/>
            <person name="Geelhoed J.S."/>
            <person name="Sorokin D.Y."/>
            <person name="Grouzdev D.S."/>
        </authorList>
    </citation>
    <scope>NUCLEOTIDE SEQUENCE [LARGE SCALE GENOMIC DNA]</scope>
    <source>
        <strain evidence="1 2">J10</strain>
    </source>
</reference>
<dbReference type="RefSeq" id="WP_211545719.1">
    <property type="nucleotide sequence ID" value="NZ_JAGTUF010000001.1"/>
</dbReference>
<comment type="caution">
    <text evidence="1">The sequence shown here is derived from an EMBL/GenBank/DDBJ whole genome shotgun (WGS) entry which is preliminary data.</text>
</comment>
<dbReference type="Proteomes" id="UP000680714">
    <property type="component" value="Unassembled WGS sequence"/>
</dbReference>
<dbReference type="EMBL" id="JAGTUF010000001">
    <property type="protein sequence ID" value="MBR9970207.1"/>
    <property type="molecule type" value="Genomic_DNA"/>
</dbReference>
<evidence type="ECO:0000313" key="2">
    <source>
        <dbReference type="Proteomes" id="UP000680714"/>
    </source>
</evidence>
<proteinExistence type="predicted"/>
<name>A0ABS5I706_9PROT</name>
<organism evidence="1 2">
    <name type="scientific">Magnetospirillum sulfuroxidans</name>
    <dbReference type="NCBI Taxonomy" id="611300"/>
    <lineage>
        <taxon>Bacteria</taxon>
        <taxon>Pseudomonadati</taxon>
        <taxon>Pseudomonadota</taxon>
        <taxon>Alphaproteobacteria</taxon>
        <taxon>Rhodospirillales</taxon>
        <taxon>Rhodospirillaceae</taxon>
        <taxon>Magnetospirillum</taxon>
    </lineage>
</organism>